<name>A0A450WNS1_9GAMM</name>
<sequence length="297" mass="32283">MSKSSKSMIILVVSSILLCGCAVAPTVQLTRIDAPTDVKGDEVDTFYLRKSAIKIDKADTSSKKENAELPLLTIQSVVEEYDNFKIGVRRADELGVRTSLNITKISNTELIKEAGVEVDDKRVELINKVGAIITKIPALGIASDPNELEPDDLPKVIQISDILKDKDIRRDAALGIEMSDGIKIDIGQIPPDAVEINDLKMPIKLSGLIYSSCRSATIEFKFGDQKYVKAVKINDPRYLQRIAFPIKGKVSFHTECGVSVTSEKDIGVSTGADIVDALAIQGKAIKDAIDAAKKDNK</sequence>
<evidence type="ECO:0000256" key="1">
    <source>
        <dbReference type="SAM" id="SignalP"/>
    </source>
</evidence>
<proteinExistence type="predicted"/>
<keyword evidence="1" id="KW-0732">Signal</keyword>
<gene>
    <name evidence="2" type="ORF">BECKLFY1418C_GA0070996_10477</name>
</gene>
<reference evidence="2" key="1">
    <citation type="submission" date="2019-02" db="EMBL/GenBank/DDBJ databases">
        <authorList>
            <person name="Gruber-Vodicka R. H."/>
            <person name="Seah K. B. B."/>
        </authorList>
    </citation>
    <scope>NUCLEOTIDE SEQUENCE</scope>
    <source>
        <strain evidence="2">BECK_BY7</strain>
    </source>
</reference>
<dbReference type="AlphaFoldDB" id="A0A450WNS1"/>
<organism evidence="2">
    <name type="scientific">Candidatus Kentrum sp. LFY</name>
    <dbReference type="NCBI Taxonomy" id="2126342"/>
    <lineage>
        <taxon>Bacteria</taxon>
        <taxon>Pseudomonadati</taxon>
        <taxon>Pseudomonadota</taxon>
        <taxon>Gammaproteobacteria</taxon>
        <taxon>Candidatus Kentrum</taxon>
    </lineage>
</organism>
<dbReference type="EMBL" id="CAADFN010000047">
    <property type="protein sequence ID" value="VFK18701.1"/>
    <property type="molecule type" value="Genomic_DNA"/>
</dbReference>
<accession>A0A450WNS1</accession>
<protein>
    <recommendedName>
        <fullName evidence="3">Lipoprotein</fullName>
    </recommendedName>
</protein>
<dbReference type="PROSITE" id="PS51257">
    <property type="entry name" value="PROKAR_LIPOPROTEIN"/>
    <property type="match status" value="1"/>
</dbReference>
<evidence type="ECO:0000313" key="2">
    <source>
        <dbReference type="EMBL" id="VFK18701.1"/>
    </source>
</evidence>
<feature type="signal peptide" evidence="1">
    <location>
        <begin position="1"/>
        <end position="24"/>
    </location>
</feature>
<feature type="chain" id="PRO_5019291002" description="Lipoprotein" evidence="1">
    <location>
        <begin position="25"/>
        <end position="297"/>
    </location>
</feature>
<evidence type="ECO:0008006" key="3">
    <source>
        <dbReference type="Google" id="ProtNLM"/>
    </source>
</evidence>